<evidence type="ECO:0000256" key="6">
    <source>
        <dbReference type="ARBA" id="ARBA00023065"/>
    </source>
</evidence>
<evidence type="ECO:0000313" key="12">
    <source>
        <dbReference type="Proteomes" id="UP000489600"/>
    </source>
</evidence>
<reference evidence="11" key="1">
    <citation type="submission" date="2019-07" db="EMBL/GenBank/DDBJ databases">
        <authorList>
            <person name="Dittberner H."/>
        </authorList>
    </citation>
    <scope>NUCLEOTIDE SEQUENCE [LARGE SCALE GENOMIC DNA]</scope>
</reference>
<dbReference type="InterPro" id="IPR020966">
    <property type="entry name" value="ALMT"/>
</dbReference>
<evidence type="ECO:0000256" key="8">
    <source>
        <dbReference type="ARBA" id="ARBA00023303"/>
    </source>
</evidence>
<feature type="transmembrane region" description="Helical" evidence="10">
    <location>
        <begin position="159"/>
        <end position="177"/>
    </location>
</feature>
<evidence type="ECO:0000256" key="10">
    <source>
        <dbReference type="SAM" id="Phobius"/>
    </source>
</evidence>
<keyword evidence="6" id="KW-0406">Ion transport</keyword>
<evidence type="ECO:0000256" key="7">
    <source>
        <dbReference type="ARBA" id="ARBA00023136"/>
    </source>
</evidence>
<dbReference type="GO" id="GO:0016020">
    <property type="term" value="C:membrane"/>
    <property type="evidence" value="ECO:0007669"/>
    <property type="project" value="UniProtKB-SubCell"/>
</dbReference>
<feature type="transmembrane region" description="Helical" evidence="10">
    <location>
        <begin position="48"/>
        <end position="66"/>
    </location>
</feature>
<sequence>MSNKVHVGSIEMDEGLRKPKWKVLEPSEKIKKIPKRLWDVGKQDPRRVIHALKVGLSLTLVSLLYLMEPLFKGIGSNAIWAVMTVVVVLEFSAGATLCKGLNRGLGTLIAGSLAFFIEFVANDSGKVLRAIFIGTAVFIIGAAATYIRFIPYIKKNYDYGVVIFLLTFNLITVSSYRVDSVISIAHDRFYTIAIGCGICLFMSLLVFPIWSGEDLHKTTVAKLQGLSSSIEACVSEYFEEKEKETSDLKDRIYEGYQAVLDSKSTDETLALYANWEPRHTRRCHRFPCQQYVKVGAVLRQFGYTVVALHGCLQTEIQTPRSVRALFKDPCVRLAGEVCKALSELADSISNHRHCSPEILSDHLHVALQDLNSAIKSQPKLFLGSNLHRHHNNNKHQNGTVLQHNDNKHLNGSVSQRSNSNSGKDLNGNVSFQNTEPRSRQGQNGAVSLSSFRTDTSALMEYRRSFKNNNNSSEMSSTAGERRMLRPQLSKIAVLTSLEFSEALPFAAFASLLVEMVARLDNVIEEVEELGRIACFKEYDNKRDPMADDLRCGKPANVSISVSAAE</sequence>
<keyword evidence="3" id="KW-0813">Transport</keyword>
<accession>A0A565CGM5</accession>
<proteinExistence type="inferred from homology"/>
<evidence type="ECO:0008006" key="13">
    <source>
        <dbReference type="Google" id="ProtNLM"/>
    </source>
</evidence>
<feature type="transmembrane region" description="Helical" evidence="10">
    <location>
        <begin position="127"/>
        <end position="147"/>
    </location>
</feature>
<organism evidence="11 12">
    <name type="scientific">Arabis nemorensis</name>
    <dbReference type="NCBI Taxonomy" id="586526"/>
    <lineage>
        <taxon>Eukaryota</taxon>
        <taxon>Viridiplantae</taxon>
        <taxon>Streptophyta</taxon>
        <taxon>Embryophyta</taxon>
        <taxon>Tracheophyta</taxon>
        <taxon>Spermatophyta</taxon>
        <taxon>Magnoliopsida</taxon>
        <taxon>eudicotyledons</taxon>
        <taxon>Gunneridae</taxon>
        <taxon>Pentapetalae</taxon>
        <taxon>rosids</taxon>
        <taxon>malvids</taxon>
        <taxon>Brassicales</taxon>
        <taxon>Brassicaceae</taxon>
        <taxon>Arabideae</taxon>
        <taxon>Arabis</taxon>
    </lineage>
</organism>
<protein>
    <recommendedName>
        <fullName evidence="13">Aluminum-activated malate transporter 12</fullName>
    </recommendedName>
</protein>
<dbReference type="EMBL" id="CABITT030000007">
    <property type="protein sequence ID" value="VVB12651.1"/>
    <property type="molecule type" value="Genomic_DNA"/>
</dbReference>
<gene>
    <name evidence="11" type="ORF">ANE_LOCUS23095</name>
</gene>
<comment type="caution">
    <text evidence="11">The sequence shown here is derived from an EMBL/GenBank/DDBJ whole genome shotgun (WGS) entry which is preliminary data.</text>
</comment>
<feature type="compositionally biased region" description="Polar residues" evidence="9">
    <location>
        <begin position="394"/>
        <end position="449"/>
    </location>
</feature>
<comment type="subcellular location">
    <subcellularLocation>
        <location evidence="1">Membrane</location>
        <topology evidence="1">Multi-pass membrane protein</topology>
    </subcellularLocation>
</comment>
<evidence type="ECO:0000256" key="1">
    <source>
        <dbReference type="ARBA" id="ARBA00004141"/>
    </source>
</evidence>
<comment type="similarity">
    <text evidence="2">Belongs to the aromatic acid exporter (TC 2.A.85) family.</text>
</comment>
<keyword evidence="4 10" id="KW-0812">Transmembrane</keyword>
<feature type="transmembrane region" description="Helical" evidence="10">
    <location>
        <begin position="189"/>
        <end position="210"/>
    </location>
</feature>
<dbReference type="OrthoDB" id="68611at2759"/>
<feature type="transmembrane region" description="Helical" evidence="10">
    <location>
        <begin position="78"/>
        <end position="98"/>
    </location>
</feature>
<dbReference type="Proteomes" id="UP000489600">
    <property type="component" value="Unassembled WGS sequence"/>
</dbReference>
<evidence type="ECO:0000256" key="3">
    <source>
        <dbReference type="ARBA" id="ARBA00022448"/>
    </source>
</evidence>
<evidence type="ECO:0000256" key="2">
    <source>
        <dbReference type="ARBA" id="ARBA00007079"/>
    </source>
</evidence>
<keyword evidence="12" id="KW-1185">Reference proteome</keyword>
<dbReference type="GO" id="GO:0034220">
    <property type="term" value="P:monoatomic ion transmembrane transport"/>
    <property type="evidence" value="ECO:0007669"/>
    <property type="project" value="UniProtKB-KW"/>
</dbReference>
<keyword evidence="5 10" id="KW-1133">Transmembrane helix</keyword>
<evidence type="ECO:0000256" key="5">
    <source>
        <dbReference type="ARBA" id="ARBA00022989"/>
    </source>
</evidence>
<dbReference type="AlphaFoldDB" id="A0A565CGM5"/>
<evidence type="ECO:0000313" key="11">
    <source>
        <dbReference type="EMBL" id="VVB12651.1"/>
    </source>
</evidence>
<feature type="region of interest" description="Disordered" evidence="9">
    <location>
        <begin position="384"/>
        <end position="449"/>
    </location>
</feature>
<dbReference type="GO" id="GO:0015743">
    <property type="term" value="P:malate transport"/>
    <property type="evidence" value="ECO:0007669"/>
    <property type="project" value="InterPro"/>
</dbReference>
<name>A0A565CGM5_9BRAS</name>
<evidence type="ECO:0000256" key="4">
    <source>
        <dbReference type="ARBA" id="ARBA00022692"/>
    </source>
</evidence>
<dbReference type="Pfam" id="PF11744">
    <property type="entry name" value="ALMT"/>
    <property type="match status" value="1"/>
</dbReference>
<feature type="transmembrane region" description="Helical" evidence="10">
    <location>
        <begin position="105"/>
        <end position="121"/>
    </location>
</feature>
<dbReference type="PANTHER" id="PTHR31086">
    <property type="entry name" value="ALUMINUM-ACTIVATED MALATE TRANSPORTER 10"/>
    <property type="match status" value="1"/>
</dbReference>
<keyword evidence="7 10" id="KW-0472">Membrane</keyword>
<evidence type="ECO:0000256" key="9">
    <source>
        <dbReference type="SAM" id="MobiDB-lite"/>
    </source>
</evidence>
<keyword evidence="8" id="KW-0407">Ion channel</keyword>